<evidence type="ECO:0000313" key="2">
    <source>
        <dbReference type="EMBL" id="KAF5335730.1"/>
    </source>
</evidence>
<dbReference type="AlphaFoldDB" id="A0A8H5C5P3"/>
<gene>
    <name evidence="2" type="ORF">D9611_009720</name>
</gene>
<accession>A0A8H5C5P3</accession>
<evidence type="ECO:0000256" key="1">
    <source>
        <dbReference type="SAM" id="MobiDB-lite"/>
    </source>
</evidence>
<dbReference type="Proteomes" id="UP000541558">
    <property type="component" value="Unassembled WGS sequence"/>
</dbReference>
<keyword evidence="3" id="KW-1185">Reference proteome</keyword>
<protein>
    <submittedName>
        <fullName evidence="2">Uncharacterized protein</fullName>
    </submittedName>
</protein>
<name>A0A8H5C5P3_9AGAR</name>
<reference evidence="2 3" key="1">
    <citation type="journal article" date="2020" name="ISME J.">
        <title>Uncovering the hidden diversity of litter-decomposition mechanisms in mushroom-forming fungi.</title>
        <authorList>
            <person name="Floudas D."/>
            <person name="Bentzer J."/>
            <person name="Ahren D."/>
            <person name="Johansson T."/>
            <person name="Persson P."/>
            <person name="Tunlid A."/>
        </authorList>
    </citation>
    <scope>NUCLEOTIDE SEQUENCE [LARGE SCALE GENOMIC DNA]</scope>
    <source>
        <strain evidence="2 3">CBS 175.51</strain>
    </source>
</reference>
<organism evidence="2 3">
    <name type="scientific">Ephemerocybe angulata</name>
    <dbReference type="NCBI Taxonomy" id="980116"/>
    <lineage>
        <taxon>Eukaryota</taxon>
        <taxon>Fungi</taxon>
        <taxon>Dikarya</taxon>
        <taxon>Basidiomycota</taxon>
        <taxon>Agaricomycotina</taxon>
        <taxon>Agaricomycetes</taxon>
        <taxon>Agaricomycetidae</taxon>
        <taxon>Agaricales</taxon>
        <taxon>Agaricineae</taxon>
        <taxon>Psathyrellaceae</taxon>
        <taxon>Ephemerocybe</taxon>
    </lineage>
</organism>
<feature type="compositionally biased region" description="Polar residues" evidence="1">
    <location>
        <begin position="104"/>
        <end position="117"/>
    </location>
</feature>
<sequence>MEGYPRFLCNELAVFHHIAHRTLKSSRSWSGLWHGEPHISNSNQSGVSIFHHRAHCNSDPLGDGAASCSLGPFSPAQINRESRHHPPSPATSPNTRLDERPLTCRTSGYPSPPRNNSKYLNRLRLLIGRSLTALARQAEDTVKTARPSLSD</sequence>
<proteinExistence type="predicted"/>
<dbReference type="EMBL" id="JAACJK010000060">
    <property type="protein sequence ID" value="KAF5335730.1"/>
    <property type="molecule type" value="Genomic_DNA"/>
</dbReference>
<evidence type="ECO:0000313" key="3">
    <source>
        <dbReference type="Proteomes" id="UP000541558"/>
    </source>
</evidence>
<comment type="caution">
    <text evidence="2">The sequence shown here is derived from an EMBL/GenBank/DDBJ whole genome shotgun (WGS) entry which is preliminary data.</text>
</comment>
<feature type="region of interest" description="Disordered" evidence="1">
    <location>
        <begin position="68"/>
        <end position="117"/>
    </location>
</feature>